<comment type="caution">
    <text evidence="1">The sequence shown here is derived from an EMBL/GenBank/DDBJ whole genome shotgun (WGS) entry which is preliminary data.</text>
</comment>
<protein>
    <submittedName>
        <fullName evidence="1">Uncharacterized protein</fullName>
    </submittedName>
</protein>
<reference evidence="1" key="1">
    <citation type="journal article" date="2019" name="Sci. Rep.">
        <title>Draft genome of Tanacetum cinerariifolium, the natural source of mosquito coil.</title>
        <authorList>
            <person name="Yamashiro T."/>
            <person name="Shiraishi A."/>
            <person name="Satake H."/>
            <person name="Nakayama K."/>
        </authorList>
    </citation>
    <scope>NUCLEOTIDE SEQUENCE</scope>
</reference>
<dbReference type="EMBL" id="BKCJ010008912">
    <property type="protein sequence ID" value="GEU84520.1"/>
    <property type="molecule type" value="Genomic_DNA"/>
</dbReference>
<accession>A0A6L2NES2</accession>
<proteinExistence type="predicted"/>
<sequence length="71" mass="7472">MGESATSNAPLRSFISTKHTPSWWLGGGGCDEDGGGGSVMGDDGVRVVVLVWRGRRRLGDGDSGVEMMMMV</sequence>
<organism evidence="1">
    <name type="scientific">Tanacetum cinerariifolium</name>
    <name type="common">Dalmatian daisy</name>
    <name type="synonym">Chrysanthemum cinerariifolium</name>
    <dbReference type="NCBI Taxonomy" id="118510"/>
    <lineage>
        <taxon>Eukaryota</taxon>
        <taxon>Viridiplantae</taxon>
        <taxon>Streptophyta</taxon>
        <taxon>Embryophyta</taxon>
        <taxon>Tracheophyta</taxon>
        <taxon>Spermatophyta</taxon>
        <taxon>Magnoliopsida</taxon>
        <taxon>eudicotyledons</taxon>
        <taxon>Gunneridae</taxon>
        <taxon>Pentapetalae</taxon>
        <taxon>asterids</taxon>
        <taxon>campanulids</taxon>
        <taxon>Asterales</taxon>
        <taxon>Asteraceae</taxon>
        <taxon>Asteroideae</taxon>
        <taxon>Anthemideae</taxon>
        <taxon>Anthemidinae</taxon>
        <taxon>Tanacetum</taxon>
    </lineage>
</organism>
<name>A0A6L2NES2_TANCI</name>
<evidence type="ECO:0000313" key="1">
    <source>
        <dbReference type="EMBL" id="GEU84520.1"/>
    </source>
</evidence>
<gene>
    <name evidence="1" type="ORF">Tci_056498</name>
</gene>
<dbReference type="AlphaFoldDB" id="A0A6L2NES2"/>
<feature type="non-terminal residue" evidence="1">
    <location>
        <position position="71"/>
    </location>
</feature>